<evidence type="ECO:0000313" key="2">
    <source>
        <dbReference type="Proteomes" id="UP000772186"/>
    </source>
</evidence>
<evidence type="ECO:0000313" key="1">
    <source>
        <dbReference type="EMBL" id="MBZ4195530.1"/>
    </source>
</evidence>
<accession>A0A953NDD7</accession>
<comment type="caution">
    <text evidence="1">The sequence shown here is derived from an EMBL/GenBank/DDBJ whole genome shotgun (WGS) entry which is preliminary data.</text>
</comment>
<sequence>MKKLGIILTATIMINSSVTISCYSFSKNRTHYFSKASTSKNLIRNNTVNSDLELNYNGLVSEKEFKKTNNKAQTQIYKTFTGYTIPIKNRSDKTSNYFLLNSYELIDKLWHELIFLYDNNDLKNGSSHNSKTILSVLKHNFDIFKHNKLYLNHLSKWLDLQTNSVEINTNKFDADKHHYAFLYKNFLIKKNGLKHFIDFCLSKDKNNIQLINYVQKIINETKAFINIQFLNRDLAFNPLEDAYTVDLNNLDFIKSSPNDKIKDLRIQLINDGGFYVKEPSGKNKNNDLAILEYDYFMKPYNYDEFKKIFPNNKKYNGGTINEKEIEYAYLNLHINEILGTYGYFSAPSSSTTADLQLFLSNEIINGEKHKKIKGNTLVYRHNKDEWQDLKNYILKTIPYLISKKYTEEQKIRSLHNFIIWRIDYDLESAGEEIRTGKINLEMRNPAVFSKNPSLHDSVKGVCETYARTLALYATFLNIDIAYFTGDVYGYEYDEKNDKFSRTNVVEPHAWNIYKSKENGKYYYLDLTWNDIQQSRYYTTKFNDRNIIPFSYNYYLKKWKDITVLRKTGGIFDTWAYSVTNKNGESVVTRSIDKHIWMIDQWYKHIKQPNKYFEVPDLSTVHSWEKK</sequence>
<evidence type="ECO:0008006" key="3">
    <source>
        <dbReference type="Google" id="ProtNLM"/>
    </source>
</evidence>
<dbReference type="EMBL" id="JAIQBY010000024">
    <property type="protein sequence ID" value="MBZ4195530.1"/>
    <property type="molecule type" value="Genomic_DNA"/>
</dbReference>
<name>A0A953NDD7_9MOLU</name>
<dbReference type="InterPro" id="IPR038765">
    <property type="entry name" value="Papain-like_cys_pep_sf"/>
</dbReference>
<dbReference type="NCBIfam" id="NF045997">
    <property type="entry name" value="Mbov0119_fam"/>
    <property type="match status" value="1"/>
</dbReference>
<dbReference type="RefSeq" id="WP_223644748.1">
    <property type="nucleotide sequence ID" value="NZ_JAIQBY010000024.1"/>
</dbReference>
<dbReference type="Proteomes" id="UP000772186">
    <property type="component" value="Unassembled WGS sequence"/>
</dbReference>
<dbReference type="AlphaFoldDB" id="A0A953NDD7"/>
<protein>
    <recommendedName>
        <fullName evidence="3">Transglutaminase-like domain-containing protein</fullName>
    </recommendedName>
</protein>
<dbReference type="SUPFAM" id="SSF54001">
    <property type="entry name" value="Cysteine proteinases"/>
    <property type="match status" value="1"/>
</dbReference>
<keyword evidence="2" id="KW-1185">Reference proteome</keyword>
<dbReference type="PROSITE" id="PS51257">
    <property type="entry name" value="PROKAR_LIPOPROTEIN"/>
    <property type="match status" value="1"/>
</dbReference>
<gene>
    <name evidence="1" type="ORF">LAD73_02255</name>
</gene>
<organism evidence="1 2">
    <name type="scientific">Mycoplasma tauri</name>
    <dbReference type="NCBI Taxonomy" id="547987"/>
    <lineage>
        <taxon>Bacteria</taxon>
        <taxon>Bacillati</taxon>
        <taxon>Mycoplasmatota</taxon>
        <taxon>Mollicutes</taxon>
        <taxon>Mycoplasmataceae</taxon>
        <taxon>Mycoplasma</taxon>
    </lineage>
</organism>
<reference evidence="1 2" key="1">
    <citation type="submission" date="2021-09" db="EMBL/GenBank/DDBJ databases">
        <title>WGS of Mycoplasma sp. Zaradi2 strains.</title>
        <authorList>
            <person name="Spergser J."/>
        </authorList>
    </citation>
    <scope>NUCLEOTIDE SEQUENCE [LARGE SCALE GENOMIC DNA]</scope>
    <source>
        <strain evidence="1 2">1331</strain>
    </source>
</reference>
<proteinExistence type="predicted"/>